<evidence type="ECO:0000313" key="3">
    <source>
        <dbReference type="Proteomes" id="UP000664761"/>
    </source>
</evidence>
<accession>A0ABS3F6U1</accession>
<evidence type="ECO:0000256" key="1">
    <source>
        <dbReference type="SAM" id="MobiDB-lite"/>
    </source>
</evidence>
<keyword evidence="3" id="KW-1185">Reference proteome</keyword>
<sequence>MTEHKTDSKTSKERQKAEKAERLAAELRNNLRKRKDLQRNRGTAAPDAIKNRDRLTD</sequence>
<organism evidence="2 3">
    <name type="scientific">Sneathiella sedimenti</name>
    <dbReference type="NCBI Taxonomy" id="2816034"/>
    <lineage>
        <taxon>Bacteria</taxon>
        <taxon>Pseudomonadati</taxon>
        <taxon>Pseudomonadota</taxon>
        <taxon>Alphaproteobacteria</taxon>
        <taxon>Sneathiellales</taxon>
        <taxon>Sneathiellaceae</taxon>
        <taxon>Sneathiella</taxon>
    </lineage>
</organism>
<dbReference type="EMBL" id="JAFLNC010000003">
    <property type="protein sequence ID" value="MBO0334043.1"/>
    <property type="molecule type" value="Genomic_DNA"/>
</dbReference>
<protein>
    <submittedName>
        <fullName evidence="2">Uncharacterized protein</fullName>
    </submittedName>
</protein>
<reference evidence="2 3" key="1">
    <citation type="submission" date="2021-03" db="EMBL/GenBank/DDBJ databases">
        <title>Sneathiella sp. CAU 1612 isolated from Kang Won-do.</title>
        <authorList>
            <person name="Kim W."/>
        </authorList>
    </citation>
    <scope>NUCLEOTIDE SEQUENCE [LARGE SCALE GENOMIC DNA]</scope>
    <source>
        <strain evidence="2 3">CAU 1612</strain>
    </source>
</reference>
<evidence type="ECO:0000313" key="2">
    <source>
        <dbReference type="EMBL" id="MBO0334043.1"/>
    </source>
</evidence>
<name>A0ABS3F6U1_9PROT</name>
<dbReference type="Proteomes" id="UP000664761">
    <property type="component" value="Unassembled WGS sequence"/>
</dbReference>
<feature type="compositionally biased region" description="Basic and acidic residues" evidence="1">
    <location>
        <begin position="1"/>
        <end position="25"/>
    </location>
</feature>
<proteinExistence type="predicted"/>
<dbReference type="RefSeq" id="WP_207045382.1">
    <property type="nucleotide sequence ID" value="NZ_JAFLNC010000003.1"/>
</dbReference>
<feature type="region of interest" description="Disordered" evidence="1">
    <location>
        <begin position="1"/>
        <end position="57"/>
    </location>
</feature>
<comment type="caution">
    <text evidence="2">The sequence shown here is derived from an EMBL/GenBank/DDBJ whole genome shotgun (WGS) entry which is preliminary data.</text>
</comment>
<gene>
    <name evidence="2" type="ORF">J0X12_10475</name>
</gene>